<evidence type="ECO:0000313" key="7">
    <source>
        <dbReference type="EMBL" id="OAD53799.1"/>
    </source>
</evidence>
<dbReference type="GO" id="GO:0005737">
    <property type="term" value="C:cytoplasm"/>
    <property type="evidence" value="ECO:0007669"/>
    <property type="project" value="TreeGrafter"/>
</dbReference>
<dbReference type="InterPro" id="IPR001436">
    <property type="entry name" value="Alpha-crystallin/sHSP_animal"/>
</dbReference>
<feature type="binding site" evidence="3">
    <location>
        <position position="116"/>
    </location>
    <ligand>
        <name>Zn(2+)</name>
        <dbReference type="ChEBI" id="CHEBI:29105"/>
        <label>1</label>
    </ligand>
</feature>
<dbReference type="Proteomes" id="UP000250275">
    <property type="component" value="Unassembled WGS sequence"/>
</dbReference>
<sequence>MRRGVTLIPKLFSHWWEMLERPHRLADQHFGKALRPEQFFNSVFENKLPVSMYPYYRPWIDWERDEESGWSIMKNDKDKFRVILDVQQFKPEEVNVKVVDNFIVVEGKHEEKADDHGIISRHFIRKYLVPDQCDPDKATSSLSTDGVLTITAPIKPEALERKKEKIIQIEQTGKPIDDKEVEKIKQRQ</sequence>
<evidence type="ECO:0000256" key="3">
    <source>
        <dbReference type="PIRSR" id="PIRSR036514-1"/>
    </source>
</evidence>
<dbReference type="GO" id="GO:0009408">
    <property type="term" value="P:response to heat"/>
    <property type="evidence" value="ECO:0007669"/>
    <property type="project" value="UniProtKB-ARBA"/>
</dbReference>
<dbReference type="InterPro" id="IPR055269">
    <property type="entry name" value="Alpha-crystallin/HSP_16"/>
</dbReference>
<dbReference type="GO" id="GO:0046872">
    <property type="term" value="F:metal ion binding"/>
    <property type="evidence" value="ECO:0007669"/>
    <property type="project" value="UniProtKB-KW"/>
</dbReference>
<dbReference type="GO" id="GO:0005634">
    <property type="term" value="C:nucleus"/>
    <property type="evidence" value="ECO:0007669"/>
    <property type="project" value="TreeGrafter"/>
</dbReference>
<dbReference type="Pfam" id="PF00011">
    <property type="entry name" value="HSP20"/>
    <property type="match status" value="1"/>
</dbReference>
<dbReference type="OrthoDB" id="1431247at2759"/>
<keyword evidence="8" id="KW-1185">Reference proteome</keyword>
<dbReference type="PRINTS" id="PR00299">
    <property type="entry name" value="ACRYSTALLIN"/>
</dbReference>
<name>A0A310SI38_9HYME</name>
<dbReference type="Gene3D" id="2.60.40.790">
    <property type="match status" value="1"/>
</dbReference>
<keyword evidence="3" id="KW-0479">Metal-binding</keyword>
<dbReference type="PROSITE" id="PS01031">
    <property type="entry name" value="SHSP"/>
    <property type="match status" value="1"/>
</dbReference>
<keyword evidence="1" id="KW-0346">Stress response</keyword>
<evidence type="ECO:0000259" key="6">
    <source>
        <dbReference type="PROSITE" id="PS01031"/>
    </source>
</evidence>
<protein>
    <submittedName>
        <fullName evidence="7">Protein lethal(2)essential for life</fullName>
    </submittedName>
</protein>
<evidence type="ECO:0000256" key="5">
    <source>
        <dbReference type="RuleBase" id="RU003616"/>
    </source>
</evidence>
<dbReference type="PIRSF" id="PIRSF036514">
    <property type="entry name" value="Sm_HSP_B1"/>
    <property type="match status" value="1"/>
</dbReference>
<dbReference type="InterPro" id="IPR002068">
    <property type="entry name" value="A-crystallin/Hsp20_dom"/>
</dbReference>
<dbReference type="GO" id="GO:0051082">
    <property type="term" value="F:unfolded protein binding"/>
    <property type="evidence" value="ECO:0007669"/>
    <property type="project" value="TreeGrafter"/>
</dbReference>
<dbReference type="GO" id="GO:0042026">
    <property type="term" value="P:protein refolding"/>
    <property type="evidence" value="ECO:0007669"/>
    <property type="project" value="TreeGrafter"/>
</dbReference>
<reference evidence="7 8" key="1">
    <citation type="submission" date="2015-07" db="EMBL/GenBank/DDBJ databases">
        <title>The genome of Eufriesea mexicana.</title>
        <authorList>
            <person name="Pan H."/>
            <person name="Kapheim K."/>
        </authorList>
    </citation>
    <scope>NUCLEOTIDE SEQUENCE [LARGE SCALE GENOMIC DNA]</scope>
    <source>
        <strain evidence="7">0111107269</strain>
        <tissue evidence="7">Whole body</tissue>
    </source>
</reference>
<evidence type="ECO:0000256" key="1">
    <source>
        <dbReference type="ARBA" id="ARBA00023016"/>
    </source>
</evidence>
<proteinExistence type="inferred from homology"/>
<dbReference type="AlphaFoldDB" id="A0A310SI38"/>
<evidence type="ECO:0000256" key="2">
    <source>
        <dbReference type="PIRNR" id="PIRNR036514"/>
    </source>
</evidence>
<dbReference type="PANTHER" id="PTHR45640">
    <property type="entry name" value="HEAT SHOCK PROTEIN HSP-12.2-RELATED"/>
    <property type="match status" value="1"/>
</dbReference>
<feature type="binding site" evidence="3">
    <location>
        <position position="109"/>
    </location>
    <ligand>
        <name>Zn(2+)</name>
        <dbReference type="ChEBI" id="CHEBI:29105"/>
        <label>1</label>
    </ligand>
</feature>
<dbReference type="CDD" id="cd06526">
    <property type="entry name" value="metazoan_ACD"/>
    <property type="match status" value="1"/>
</dbReference>
<accession>A0A310SI38</accession>
<comment type="similarity">
    <text evidence="2 4 5">Belongs to the small heat shock protein (HSP20) family.</text>
</comment>
<keyword evidence="3" id="KW-0862">Zinc</keyword>
<feature type="binding site" evidence="3">
    <location>
        <position position="111"/>
    </location>
    <ligand>
        <name>Zn(2+)</name>
        <dbReference type="ChEBI" id="CHEBI:29105"/>
        <label>1</label>
    </ligand>
</feature>
<dbReference type="InterPro" id="IPR008978">
    <property type="entry name" value="HSP20-like_chaperone"/>
</dbReference>
<feature type="domain" description="SHSP" evidence="6">
    <location>
        <begin position="61"/>
        <end position="170"/>
    </location>
</feature>
<gene>
    <name evidence="7" type="ORF">WN48_09067</name>
</gene>
<evidence type="ECO:0000313" key="8">
    <source>
        <dbReference type="Proteomes" id="UP000250275"/>
    </source>
</evidence>
<dbReference type="PANTHER" id="PTHR45640:SF13">
    <property type="entry name" value="HEAT SHOCK PROTEIN 22-RELATED"/>
    <property type="match status" value="1"/>
</dbReference>
<organism evidence="7 8">
    <name type="scientific">Eufriesea mexicana</name>
    <dbReference type="NCBI Taxonomy" id="516756"/>
    <lineage>
        <taxon>Eukaryota</taxon>
        <taxon>Metazoa</taxon>
        <taxon>Ecdysozoa</taxon>
        <taxon>Arthropoda</taxon>
        <taxon>Hexapoda</taxon>
        <taxon>Insecta</taxon>
        <taxon>Pterygota</taxon>
        <taxon>Neoptera</taxon>
        <taxon>Endopterygota</taxon>
        <taxon>Hymenoptera</taxon>
        <taxon>Apocrita</taxon>
        <taxon>Aculeata</taxon>
        <taxon>Apoidea</taxon>
        <taxon>Anthophila</taxon>
        <taxon>Apidae</taxon>
        <taxon>Eufriesea</taxon>
    </lineage>
</organism>
<evidence type="ECO:0000256" key="4">
    <source>
        <dbReference type="PROSITE-ProRule" id="PRU00285"/>
    </source>
</evidence>
<dbReference type="SUPFAM" id="SSF49764">
    <property type="entry name" value="HSP20-like chaperones"/>
    <property type="match status" value="1"/>
</dbReference>
<dbReference type="EMBL" id="KQ765809">
    <property type="protein sequence ID" value="OAD53799.1"/>
    <property type="molecule type" value="Genomic_DNA"/>
</dbReference>